<dbReference type="GO" id="GO:0035418">
    <property type="term" value="P:protein localization to synapse"/>
    <property type="evidence" value="ECO:0007669"/>
    <property type="project" value="TreeGrafter"/>
</dbReference>
<dbReference type="PROSITE" id="PS50137">
    <property type="entry name" value="DS_RBD"/>
    <property type="match status" value="2"/>
</dbReference>
<accession>A0A8C6UYG2</accession>
<dbReference type="GO" id="GO:0003729">
    <property type="term" value="F:mRNA binding"/>
    <property type="evidence" value="ECO:0007669"/>
    <property type="project" value="TreeGrafter"/>
</dbReference>
<dbReference type="GO" id="GO:0010494">
    <property type="term" value="C:cytoplasmic stress granule"/>
    <property type="evidence" value="ECO:0007669"/>
    <property type="project" value="TreeGrafter"/>
</dbReference>
<reference evidence="3" key="2">
    <citation type="submission" date="2025-09" db="UniProtKB">
        <authorList>
            <consortium name="Ensembl"/>
        </authorList>
    </citation>
    <scope>IDENTIFICATION</scope>
</reference>
<organism evidence="3 4">
    <name type="scientific">Neogobius melanostomus</name>
    <name type="common">round goby</name>
    <dbReference type="NCBI Taxonomy" id="47308"/>
    <lineage>
        <taxon>Eukaryota</taxon>
        <taxon>Metazoa</taxon>
        <taxon>Chordata</taxon>
        <taxon>Craniata</taxon>
        <taxon>Vertebrata</taxon>
        <taxon>Euteleostomi</taxon>
        <taxon>Actinopterygii</taxon>
        <taxon>Neopterygii</taxon>
        <taxon>Teleostei</taxon>
        <taxon>Neoteleostei</taxon>
        <taxon>Acanthomorphata</taxon>
        <taxon>Gobiaria</taxon>
        <taxon>Gobiiformes</taxon>
        <taxon>Gobioidei</taxon>
        <taxon>Gobiidae</taxon>
        <taxon>Benthophilinae</taxon>
        <taxon>Neogobiini</taxon>
        <taxon>Neogobius</taxon>
    </lineage>
</organism>
<dbReference type="SMART" id="SM00358">
    <property type="entry name" value="DSRM"/>
    <property type="match status" value="2"/>
</dbReference>
<dbReference type="GO" id="GO:0003725">
    <property type="term" value="F:double-stranded RNA binding"/>
    <property type="evidence" value="ECO:0007669"/>
    <property type="project" value="TreeGrafter"/>
</dbReference>
<dbReference type="GO" id="GO:0005886">
    <property type="term" value="C:plasma membrane"/>
    <property type="evidence" value="ECO:0007669"/>
    <property type="project" value="TreeGrafter"/>
</dbReference>
<keyword evidence="4" id="KW-1185">Reference proteome</keyword>
<dbReference type="GO" id="GO:0008298">
    <property type="term" value="P:intracellular mRNA localization"/>
    <property type="evidence" value="ECO:0007669"/>
    <property type="project" value="TreeGrafter"/>
</dbReference>
<dbReference type="InterPro" id="IPR051740">
    <property type="entry name" value="DRBM-containing_protein"/>
</dbReference>
<dbReference type="GO" id="GO:0007281">
    <property type="term" value="P:germ cell development"/>
    <property type="evidence" value="ECO:0007669"/>
    <property type="project" value="TreeGrafter"/>
</dbReference>
<feature type="domain" description="DRBM" evidence="2">
    <location>
        <begin position="13"/>
        <end position="80"/>
    </location>
</feature>
<dbReference type="GO" id="GO:0032839">
    <property type="term" value="C:dendrite cytoplasm"/>
    <property type="evidence" value="ECO:0007669"/>
    <property type="project" value="GOC"/>
</dbReference>
<dbReference type="GO" id="GO:0098964">
    <property type="term" value="P:anterograde dendritic transport of messenger ribonucleoprotein complex"/>
    <property type="evidence" value="ECO:0007669"/>
    <property type="project" value="TreeGrafter"/>
</dbReference>
<proteinExistence type="predicted"/>
<evidence type="ECO:0000259" key="2">
    <source>
        <dbReference type="PROSITE" id="PS50137"/>
    </source>
</evidence>
<name>A0A8C6UYG2_9GOBI</name>
<dbReference type="AlphaFoldDB" id="A0A8C6UYG2"/>
<dbReference type="Pfam" id="PF00035">
    <property type="entry name" value="dsrm"/>
    <property type="match status" value="2"/>
</dbReference>
<protein>
    <recommendedName>
        <fullName evidence="2">DRBM domain-containing protein</fullName>
    </recommendedName>
</protein>
<evidence type="ECO:0000313" key="3">
    <source>
        <dbReference type="Ensembl" id="ENSNMLP00000041070.1"/>
    </source>
</evidence>
<evidence type="ECO:0000256" key="1">
    <source>
        <dbReference type="PROSITE-ProRule" id="PRU00266"/>
    </source>
</evidence>
<evidence type="ECO:0000313" key="4">
    <source>
        <dbReference type="Proteomes" id="UP000694523"/>
    </source>
</evidence>
<feature type="domain" description="DRBM" evidence="2">
    <location>
        <begin position="110"/>
        <end position="178"/>
    </location>
</feature>
<keyword evidence="1" id="KW-0694">RNA-binding</keyword>
<reference evidence="3" key="1">
    <citation type="submission" date="2025-08" db="UniProtKB">
        <authorList>
            <consortium name="Ensembl"/>
        </authorList>
    </citation>
    <scope>IDENTIFICATION</scope>
</reference>
<dbReference type="SUPFAM" id="SSF54768">
    <property type="entry name" value="dsRNA-binding domain-like"/>
    <property type="match status" value="2"/>
</dbReference>
<dbReference type="Ensembl" id="ENSNMLT00000045661.1">
    <property type="protein sequence ID" value="ENSNMLP00000041070.1"/>
    <property type="gene ID" value="ENSNMLG00000025181.1"/>
</dbReference>
<dbReference type="CDD" id="cd00048">
    <property type="entry name" value="DSRM_SF"/>
    <property type="match status" value="1"/>
</dbReference>
<dbReference type="Gene3D" id="3.30.160.20">
    <property type="match status" value="2"/>
</dbReference>
<sequence length="327" mass="36908">MTVPKKVGVSYKHEICEIFELAAKHGLDARFLELKRDGPIHNAIFTFRLTVGRFTAEAQGPTKVIARMLAAQQILPDLRNIPLPEKMLVRNSSKKSKLWEALPTFKPSDNPITCLHEIVTKWKGNPAKYTVDNVDRTFDPWVFYVRLNVAGETVVGAGLSKKEAKRNAASKVLNRFGYSFLYFEPENTKNELLLITQENSAPIPQGCLEVKHKDTCPEVSISQSHNRQDSVHMAMNLNKMVKEELIDGREWDISLEDLQKIGKTAAKQLVLEHGSGTALLKAAAEDTKAFEEDVVKHLKIELGAFLNRPKSVSARFFTRLWKAFCFC</sequence>
<dbReference type="PANTHER" id="PTHR46054:SF3">
    <property type="entry name" value="MATERNAL EFFECT PROTEIN STAUFEN"/>
    <property type="match status" value="1"/>
</dbReference>
<dbReference type="Proteomes" id="UP000694523">
    <property type="component" value="Unplaced"/>
</dbReference>
<dbReference type="PANTHER" id="PTHR46054">
    <property type="entry name" value="MATERNAL EFFECT PROTEIN STAUFEN"/>
    <property type="match status" value="1"/>
</dbReference>
<dbReference type="GO" id="GO:0043025">
    <property type="term" value="C:neuronal cell body"/>
    <property type="evidence" value="ECO:0007669"/>
    <property type="project" value="TreeGrafter"/>
</dbReference>
<dbReference type="InterPro" id="IPR014720">
    <property type="entry name" value="dsRBD_dom"/>
</dbReference>